<dbReference type="Proteomes" id="UP000249005">
    <property type="component" value="Chromosome 1"/>
</dbReference>
<dbReference type="KEGG" id="lri:NCTC12151_02448"/>
<dbReference type="EMBL" id="LS483470">
    <property type="protein sequence ID" value="SQI42059.1"/>
    <property type="molecule type" value="Genomic_DNA"/>
</dbReference>
<protein>
    <submittedName>
        <fullName evidence="1">Uncharacterized protein</fullName>
    </submittedName>
</protein>
<keyword evidence="2" id="KW-1185">Reference proteome</keyword>
<name>A0A2X4UUE0_9GAMM</name>
<accession>A0A2X4UUE0</accession>
<reference evidence="1 2" key="1">
    <citation type="submission" date="2018-06" db="EMBL/GenBank/DDBJ databases">
        <authorList>
            <consortium name="Pathogen Informatics"/>
            <person name="Doyle S."/>
        </authorList>
    </citation>
    <scope>NUCLEOTIDE SEQUENCE [LARGE SCALE GENOMIC DNA]</scope>
    <source>
        <strain evidence="1 2">NCTC12151</strain>
    </source>
</reference>
<sequence length="131" mass="14798">MTEDTKRGSALVSALKSDEVVELGKEYAELGVDSLIESNILESIPFVNTVVGLYKTTNSVRDQLFSEKVIRFLTHFSDLSDAERSNMTERLNEDDKFAGKAGARLIEIIDRMERADKPEVAAEIRARRDRF</sequence>
<gene>
    <name evidence="1" type="ORF">NCTC12151_02448</name>
</gene>
<proteinExistence type="predicted"/>
<dbReference type="AlphaFoldDB" id="A0A2X4UUE0"/>
<dbReference type="RefSeq" id="WP_232054904.1">
    <property type="nucleotide sequence ID" value="NZ_LR698987.1"/>
</dbReference>
<evidence type="ECO:0000313" key="2">
    <source>
        <dbReference type="Proteomes" id="UP000249005"/>
    </source>
</evidence>
<evidence type="ECO:0000313" key="1">
    <source>
        <dbReference type="EMBL" id="SQI42059.1"/>
    </source>
</evidence>
<organism evidence="1 2">
    <name type="scientific">Leminorella richardii</name>
    <dbReference type="NCBI Taxonomy" id="158841"/>
    <lineage>
        <taxon>Bacteria</taxon>
        <taxon>Pseudomonadati</taxon>
        <taxon>Pseudomonadota</taxon>
        <taxon>Gammaproteobacteria</taxon>
        <taxon>Enterobacterales</taxon>
        <taxon>Budviciaceae</taxon>
        <taxon>Leminorella</taxon>
    </lineage>
</organism>